<gene>
    <name evidence="2" type="ORF">KSP39_PZI004076</name>
</gene>
<evidence type="ECO:0000313" key="3">
    <source>
        <dbReference type="Proteomes" id="UP001418222"/>
    </source>
</evidence>
<sequence>MYQDKQLKETIYILSFEVANTIVKGANLMQSAISEKKNIKYLTEVVLPSEGMQLLISKDIDEQQYITASDKRCEEKFFHAAYKLGLCMI</sequence>
<dbReference type="InterPro" id="IPR045021">
    <property type="entry name" value="PSI1/2/3"/>
</dbReference>
<dbReference type="PANTHER" id="PTHR31730">
    <property type="entry name" value="OS01G0873900 PROTEIN"/>
    <property type="match status" value="1"/>
</dbReference>
<proteinExistence type="predicted"/>
<dbReference type="InterPro" id="IPR021864">
    <property type="entry name" value="DUF3475"/>
</dbReference>
<accession>A0AAP0BXM1</accession>
<evidence type="ECO:0000313" key="2">
    <source>
        <dbReference type="EMBL" id="KAK8952097.1"/>
    </source>
</evidence>
<dbReference type="PANTHER" id="PTHR31730:SF32">
    <property type="entry name" value="PROTEIN PSK SIMULATOR 1"/>
    <property type="match status" value="1"/>
</dbReference>
<dbReference type="EMBL" id="JBBWWQ010000003">
    <property type="protein sequence ID" value="KAK8952097.1"/>
    <property type="molecule type" value="Genomic_DNA"/>
</dbReference>
<dbReference type="Pfam" id="PF11961">
    <property type="entry name" value="DUF3475"/>
    <property type="match status" value="1"/>
</dbReference>
<dbReference type="AlphaFoldDB" id="A0AAP0BXM1"/>
<comment type="caution">
    <text evidence="2">The sequence shown here is derived from an EMBL/GenBank/DDBJ whole genome shotgun (WGS) entry which is preliminary data.</text>
</comment>
<dbReference type="GO" id="GO:0045927">
    <property type="term" value="P:positive regulation of growth"/>
    <property type="evidence" value="ECO:0007669"/>
    <property type="project" value="InterPro"/>
</dbReference>
<dbReference type="Proteomes" id="UP001418222">
    <property type="component" value="Unassembled WGS sequence"/>
</dbReference>
<feature type="domain" description="DUF3475" evidence="1">
    <location>
        <begin position="13"/>
        <end position="71"/>
    </location>
</feature>
<organism evidence="2 3">
    <name type="scientific">Platanthera zijinensis</name>
    <dbReference type="NCBI Taxonomy" id="2320716"/>
    <lineage>
        <taxon>Eukaryota</taxon>
        <taxon>Viridiplantae</taxon>
        <taxon>Streptophyta</taxon>
        <taxon>Embryophyta</taxon>
        <taxon>Tracheophyta</taxon>
        <taxon>Spermatophyta</taxon>
        <taxon>Magnoliopsida</taxon>
        <taxon>Liliopsida</taxon>
        <taxon>Asparagales</taxon>
        <taxon>Orchidaceae</taxon>
        <taxon>Orchidoideae</taxon>
        <taxon>Orchideae</taxon>
        <taxon>Orchidinae</taxon>
        <taxon>Platanthera</taxon>
    </lineage>
</organism>
<name>A0AAP0BXM1_9ASPA</name>
<protein>
    <recommendedName>
        <fullName evidence="1">DUF3475 domain-containing protein</fullName>
    </recommendedName>
</protein>
<reference evidence="2 3" key="1">
    <citation type="journal article" date="2022" name="Nat. Plants">
        <title>Genomes of leafy and leafless Platanthera orchids illuminate the evolution of mycoheterotrophy.</title>
        <authorList>
            <person name="Li M.H."/>
            <person name="Liu K.W."/>
            <person name="Li Z."/>
            <person name="Lu H.C."/>
            <person name="Ye Q.L."/>
            <person name="Zhang D."/>
            <person name="Wang J.Y."/>
            <person name="Li Y.F."/>
            <person name="Zhong Z.M."/>
            <person name="Liu X."/>
            <person name="Yu X."/>
            <person name="Liu D.K."/>
            <person name="Tu X.D."/>
            <person name="Liu B."/>
            <person name="Hao Y."/>
            <person name="Liao X.Y."/>
            <person name="Jiang Y.T."/>
            <person name="Sun W.H."/>
            <person name="Chen J."/>
            <person name="Chen Y.Q."/>
            <person name="Ai Y."/>
            <person name="Zhai J.W."/>
            <person name="Wu S.S."/>
            <person name="Zhou Z."/>
            <person name="Hsiao Y.Y."/>
            <person name="Wu W.L."/>
            <person name="Chen Y.Y."/>
            <person name="Lin Y.F."/>
            <person name="Hsu J.L."/>
            <person name="Li C.Y."/>
            <person name="Wang Z.W."/>
            <person name="Zhao X."/>
            <person name="Zhong W.Y."/>
            <person name="Ma X.K."/>
            <person name="Ma L."/>
            <person name="Huang J."/>
            <person name="Chen G.Z."/>
            <person name="Huang M.Z."/>
            <person name="Huang L."/>
            <person name="Peng D.H."/>
            <person name="Luo Y.B."/>
            <person name="Zou S.Q."/>
            <person name="Chen S.P."/>
            <person name="Lan S."/>
            <person name="Tsai W.C."/>
            <person name="Van de Peer Y."/>
            <person name="Liu Z.J."/>
        </authorList>
    </citation>
    <scope>NUCLEOTIDE SEQUENCE [LARGE SCALE GENOMIC DNA]</scope>
    <source>
        <strain evidence="2">Lor287</strain>
    </source>
</reference>
<evidence type="ECO:0000259" key="1">
    <source>
        <dbReference type="Pfam" id="PF11961"/>
    </source>
</evidence>
<keyword evidence="3" id="KW-1185">Reference proteome</keyword>